<dbReference type="PANTHER" id="PTHR33727">
    <property type="entry name" value="OS07G0446900 PROTEIN"/>
    <property type="match status" value="1"/>
</dbReference>
<evidence type="ECO:0000256" key="5">
    <source>
        <dbReference type="ARBA" id="ARBA00023136"/>
    </source>
</evidence>
<evidence type="ECO:0000256" key="2">
    <source>
        <dbReference type="ARBA" id="ARBA00022692"/>
    </source>
</evidence>
<dbReference type="EMBL" id="JAMYWD010000002">
    <property type="protein sequence ID" value="KAJ4978055.1"/>
    <property type="molecule type" value="Genomic_DNA"/>
</dbReference>
<keyword evidence="2" id="KW-0812">Transmembrane</keyword>
<evidence type="ECO:0000256" key="4">
    <source>
        <dbReference type="ARBA" id="ARBA00022989"/>
    </source>
</evidence>
<dbReference type="OrthoDB" id="202672at2759"/>
<proteinExistence type="predicted"/>
<reference evidence="6" key="1">
    <citation type="journal article" date="2023" name="Plant J.">
        <title>The genome of the king protea, Protea cynaroides.</title>
        <authorList>
            <person name="Chang J."/>
            <person name="Duong T.A."/>
            <person name="Schoeman C."/>
            <person name="Ma X."/>
            <person name="Roodt D."/>
            <person name="Barker N."/>
            <person name="Li Z."/>
            <person name="Van de Peer Y."/>
            <person name="Mizrachi E."/>
        </authorList>
    </citation>
    <scope>NUCLEOTIDE SEQUENCE</scope>
    <source>
        <tissue evidence="6">Young leaves</tissue>
    </source>
</reference>
<dbReference type="Pfam" id="PF11779">
    <property type="entry name" value="SPT_ssu-like"/>
    <property type="match status" value="1"/>
</dbReference>
<dbReference type="InterPro" id="IPR024512">
    <property type="entry name" value="Ser_palmitoyltrfase_ssu-like"/>
</dbReference>
<sequence>MEGVEENSGVNEGMERMTVVEGVAAVKRRRCNIGRDKGLRLFPSHSIVDEVLVNKITINIARMCTINSQELDENRDPPPPVHGQLPKAAAAGRRLRKCRRRCEERLPQDSRFEAMNWIQRKIYLIEVTFGIYGLDWSERLVFNTLLFMLIWFISRSAAEFYRSHIKVMFGIGE</sequence>
<evidence type="ECO:0000256" key="3">
    <source>
        <dbReference type="ARBA" id="ARBA00022824"/>
    </source>
</evidence>
<dbReference type="Proteomes" id="UP001141806">
    <property type="component" value="Unassembled WGS sequence"/>
</dbReference>
<keyword evidence="7" id="KW-1185">Reference proteome</keyword>
<dbReference type="GO" id="GO:0005789">
    <property type="term" value="C:endoplasmic reticulum membrane"/>
    <property type="evidence" value="ECO:0007669"/>
    <property type="project" value="UniProtKB-SubCell"/>
</dbReference>
<keyword evidence="3" id="KW-0256">Endoplasmic reticulum</keyword>
<protein>
    <submittedName>
        <fullName evidence="6">Uncharacterized protein</fullName>
    </submittedName>
</protein>
<comment type="subcellular location">
    <subcellularLocation>
        <location evidence="1">Endoplasmic reticulum membrane</location>
        <topology evidence="1">Multi-pass membrane protein</topology>
    </subcellularLocation>
</comment>
<accession>A0A9Q0QZP8</accession>
<name>A0A9Q0QZP8_9MAGN</name>
<keyword evidence="5" id="KW-0472">Membrane</keyword>
<evidence type="ECO:0000313" key="6">
    <source>
        <dbReference type="EMBL" id="KAJ4978055.1"/>
    </source>
</evidence>
<gene>
    <name evidence="6" type="ORF">NE237_008835</name>
</gene>
<dbReference type="PANTHER" id="PTHR33727:SF5">
    <property type="entry name" value="PROTEIN, PUTATIVE (DUF3317)-RELATED"/>
    <property type="match status" value="1"/>
</dbReference>
<evidence type="ECO:0000313" key="7">
    <source>
        <dbReference type="Proteomes" id="UP001141806"/>
    </source>
</evidence>
<keyword evidence="4" id="KW-1133">Transmembrane helix</keyword>
<evidence type="ECO:0000256" key="1">
    <source>
        <dbReference type="ARBA" id="ARBA00004477"/>
    </source>
</evidence>
<organism evidence="6 7">
    <name type="scientific">Protea cynaroides</name>
    <dbReference type="NCBI Taxonomy" id="273540"/>
    <lineage>
        <taxon>Eukaryota</taxon>
        <taxon>Viridiplantae</taxon>
        <taxon>Streptophyta</taxon>
        <taxon>Embryophyta</taxon>
        <taxon>Tracheophyta</taxon>
        <taxon>Spermatophyta</taxon>
        <taxon>Magnoliopsida</taxon>
        <taxon>Proteales</taxon>
        <taxon>Proteaceae</taxon>
        <taxon>Protea</taxon>
    </lineage>
</organism>
<comment type="caution">
    <text evidence="6">The sequence shown here is derived from an EMBL/GenBank/DDBJ whole genome shotgun (WGS) entry which is preliminary data.</text>
</comment>
<dbReference type="AlphaFoldDB" id="A0A9Q0QZP8"/>